<name>A0ABU3Z557_9EURY</name>
<evidence type="ECO:0000256" key="1">
    <source>
        <dbReference type="SAM" id="MobiDB-lite"/>
    </source>
</evidence>
<organism evidence="2 3">
    <name type="scientific">Methanoculleus nereidis</name>
    <dbReference type="NCBI Taxonomy" id="2735141"/>
    <lineage>
        <taxon>Archaea</taxon>
        <taxon>Methanobacteriati</taxon>
        <taxon>Methanobacteriota</taxon>
        <taxon>Stenosarchaea group</taxon>
        <taxon>Methanomicrobia</taxon>
        <taxon>Methanomicrobiales</taxon>
        <taxon>Methanomicrobiaceae</taxon>
        <taxon>Methanoculleus</taxon>
    </lineage>
</organism>
<gene>
    <name evidence="2" type="ORF">HL657_12445</name>
</gene>
<comment type="caution">
    <text evidence="2">The sequence shown here is derived from an EMBL/GenBank/DDBJ whole genome shotgun (WGS) entry which is preliminary data.</text>
</comment>
<reference evidence="2 3" key="1">
    <citation type="submission" date="2020-05" db="EMBL/GenBank/DDBJ databases">
        <title>Isolation and characterization of methanoarchaea from a cold seep at offshore SW Taiwan.</title>
        <authorList>
            <person name="Chen Y.-W."/>
            <person name="Chen S.-C."/>
            <person name="Lai M.-C."/>
        </authorList>
    </citation>
    <scope>NUCLEOTIDE SEQUENCE [LARGE SCALE GENOMIC DNA]</scope>
    <source>
        <strain evidence="2 3">YWC-01</strain>
    </source>
</reference>
<sequence>MVLKPPSIRQSPSPTIPKTNTLTSSPHATRRNEASGTIQAPARTRIATALPAGSTAACLSIVNPVAPSHRSRTTGAMVLQDRSGRKPKVFDSGPAGKDQALHIPGLDPVAFPLHTEKEPARRRAGEGASDRNDVPENDCPKGAMA</sequence>
<dbReference type="RefSeq" id="WP_317297136.1">
    <property type="nucleotide sequence ID" value="NZ_JABFFQ010000013.1"/>
</dbReference>
<feature type="compositionally biased region" description="Basic and acidic residues" evidence="1">
    <location>
        <begin position="114"/>
        <end position="134"/>
    </location>
</feature>
<feature type="region of interest" description="Disordered" evidence="1">
    <location>
        <begin position="1"/>
        <end position="40"/>
    </location>
</feature>
<accession>A0ABU3Z557</accession>
<evidence type="ECO:0000313" key="3">
    <source>
        <dbReference type="Proteomes" id="UP001273768"/>
    </source>
</evidence>
<protein>
    <submittedName>
        <fullName evidence="2">Uncharacterized protein</fullName>
    </submittedName>
</protein>
<dbReference type="EMBL" id="JABFFQ010000013">
    <property type="protein sequence ID" value="MDV4343958.1"/>
    <property type="molecule type" value="Genomic_DNA"/>
</dbReference>
<keyword evidence="3" id="KW-1185">Reference proteome</keyword>
<feature type="region of interest" description="Disordered" evidence="1">
    <location>
        <begin position="67"/>
        <end position="145"/>
    </location>
</feature>
<dbReference type="Proteomes" id="UP001273768">
    <property type="component" value="Unassembled WGS sequence"/>
</dbReference>
<feature type="compositionally biased region" description="Polar residues" evidence="1">
    <location>
        <begin position="8"/>
        <end position="27"/>
    </location>
</feature>
<evidence type="ECO:0000313" key="2">
    <source>
        <dbReference type="EMBL" id="MDV4343958.1"/>
    </source>
</evidence>
<proteinExistence type="predicted"/>